<name>A0A317CRD6_9GAMM</name>
<dbReference type="FunFam" id="3.40.50.720:FF:000208">
    <property type="entry name" value="Prephenate dehydrogenase"/>
    <property type="match status" value="1"/>
</dbReference>
<evidence type="ECO:0000256" key="1">
    <source>
        <dbReference type="ARBA" id="ARBA00005067"/>
    </source>
</evidence>
<evidence type="ECO:0000256" key="7">
    <source>
        <dbReference type="ARBA" id="ARBA00023027"/>
    </source>
</evidence>
<dbReference type="SUPFAM" id="SSF51735">
    <property type="entry name" value="NAD(P)-binding Rossmann-fold domains"/>
    <property type="match status" value="1"/>
</dbReference>
<dbReference type="InterPro" id="IPR008927">
    <property type="entry name" value="6-PGluconate_DH-like_C_sf"/>
</dbReference>
<dbReference type="Pfam" id="PF20463">
    <property type="entry name" value="PDH_C"/>
    <property type="match status" value="1"/>
</dbReference>
<keyword evidence="7" id="KW-0520">NAD</keyword>
<dbReference type="Pfam" id="PF02153">
    <property type="entry name" value="PDH_N"/>
    <property type="match status" value="1"/>
</dbReference>
<protein>
    <recommendedName>
        <fullName evidence="3">prephenate dehydrogenase</fullName>
        <ecNumber evidence="3">1.3.1.12</ecNumber>
    </recommendedName>
</protein>
<feature type="coiled-coil region" evidence="10">
    <location>
        <begin position="240"/>
        <end position="267"/>
    </location>
</feature>
<dbReference type="EC" id="1.3.1.12" evidence="3"/>
<evidence type="ECO:0000256" key="4">
    <source>
        <dbReference type="ARBA" id="ARBA00022498"/>
    </source>
</evidence>
<evidence type="ECO:0000256" key="8">
    <source>
        <dbReference type="ARBA" id="ARBA00023141"/>
    </source>
</evidence>
<dbReference type="InterPro" id="IPR003099">
    <property type="entry name" value="Prephen_DH"/>
</dbReference>
<evidence type="ECO:0000256" key="3">
    <source>
        <dbReference type="ARBA" id="ARBA00012068"/>
    </source>
</evidence>
<dbReference type="AlphaFoldDB" id="A0A317CRD6"/>
<dbReference type="InterPro" id="IPR046825">
    <property type="entry name" value="PDH_C"/>
</dbReference>
<evidence type="ECO:0000256" key="5">
    <source>
        <dbReference type="ARBA" id="ARBA00022605"/>
    </source>
</evidence>
<evidence type="ECO:0000259" key="11">
    <source>
        <dbReference type="PROSITE" id="PS51176"/>
    </source>
</evidence>
<comment type="caution">
    <text evidence="12">The sequence shown here is derived from an EMBL/GenBank/DDBJ whole genome shotgun (WGS) entry which is preliminary data.</text>
</comment>
<dbReference type="EMBL" id="QGKL01000009">
    <property type="protein sequence ID" value="PWQ98990.1"/>
    <property type="molecule type" value="Genomic_DNA"/>
</dbReference>
<dbReference type="InterPro" id="IPR050812">
    <property type="entry name" value="Preph/Arog_dehydrog"/>
</dbReference>
<dbReference type="Gene3D" id="1.10.3660.10">
    <property type="entry name" value="6-phosphogluconate dehydrogenase C-terminal like domain"/>
    <property type="match status" value="1"/>
</dbReference>
<dbReference type="GO" id="GO:0008977">
    <property type="term" value="F:prephenate dehydrogenase (NAD+) activity"/>
    <property type="evidence" value="ECO:0007669"/>
    <property type="project" value="UniProtKB-EC"/>
</dbReference>
<dbReference type="OrthoDB" id="9809920at2"/>
<keyword evidence="6" id="KW-0560">Oxidoreductase</keyword>
<comment type="pathway">
    <text evidence="1">Amino-acid biosynthesis; L-tyrosine biosynthesis; (4-hydroxyphenyl)pyruvate from prephenate (NAD(+) route): step 1/1.</text>
</comment>
<evidence type="ECO:0000256" key="2">
    <source>
        <dbReference type="ARBA" id="ARBA00007964"/>
    </source>
</evidence>
<comment type="similarity">
    <text evidence="2">Belongs to the prephenate/arogenate dehydrogenase family.</text>
</comment>
<keyword evidence="5" id="KW-0028">Amino-acid biosynthesis</keyword>
<accession>A0A317CRD6</accession>
<organism evidence="12 13">
    <name type="scientific">Leucothrix arctica</name>
    <dbReference type="NCBI Taxonomy" id="1481894"/>
    <lineage>
        <taxon>Bacteria</taxon>
        <taxon>Pseudomonadati</taxon>
        <taxon>Pseudomonadota</taxon>
        <taxon>Gammaproteobacteria</taxon>
        <taxon>Thiotrichales</taxon>
        <taxon>Thiotrichaceae</taxon>
        <taxon>Leucothrix</taxon>
    </lineage>
</organism>
<comment type="catalytic activity">
    <reaction evidence="9">
        <text>prephenate + NAD(+) = 3-(4-hydroxyphenyl)pyruvate + CO2 + NADH</text>
        <dbReference type="Rhea" id="RHEA:13869"/>
        <dbReference type="ChEBI" id="CHEBI:16526"/>
        <dbReference type="ChEBI" id="CHEBI:29934"/>
        <dbReference type="ChEBI" id="CHEBI:36242"/>
        <dbReference type="ChEBI" id="CHEBI:57540"/>
        <dbReference type="ChEBI" id="CHEBI:57945"/>
        <dbReference type="EC" id="1.3.1.12"/>
    </reaction>
</comment>
<dbReference type="FunFam" id="1.10.3660.10:FF:000003">
    <property type="entry name" value="Prephenate dehydrogenase"/>
    <property type="match status" value="1"/>
</dbReference>
<dbReference type="SUPFAM" id="SSF48179">
    <property type="entry name" value="6-phosphogluconate dehydrogenase C-terminal domain-like"/>
    <property type="match status" value="1"/>
</dbReference>
<dbReference type="PROSITE" id="PS51176">
    <property type="entry name" value="PDH_ADH"/>
    <property type="match status" value="1"/>
</dbReference>
<feature type="domain" description="Prephenate/arogenate dehydrogenase" evidence="11">
    <location>
        <begin position="3"/>
        <end position="288"/>
    </location>
</feature>
<keyword evidence="4" id="KW-0827">Tyrosine biosynthesis</keyword>
<keyword evidence="13" id="KW-1185">Reference proteome</keyword>
<keyword evidence="8" id="KW-0057">Aromatic amino acid biosynthesis</keyword>
<evidence type="ECO:0000256" key="6">
    <source>
        <dbReference type="ARBA" id="ARBA00023002"/>
    </source>
</evidence>
<proteinExistence type="inferred from homology"/>
<reference evidence="12 13" key="1">
    <citation type="submission" date="2018-05" db="EMBL/GenBank/DDBJ databases">
        <title>Leucothrix arctica sp. nov., isolated from Arctic seawater.</title>
        <authorList>
            <person name="Choi A."/>
            <person name="Baek K."/>
        </authorList>
    </citation>
    <scope>NUCLEOTIDE SEQUENCE [LARGE SCALE GENOMIC DNA]</scope>
    <source>
        <strain evidence="12 13">IMCC9719</strain>
    </source>
</reference>
<evidence type="ECO:0000256" key="9">
    <source>
        <dbReference type="ARBA" id="ARBA00049260"/>
    </source>
</evidence>
<dbReference type="PANTHER" id="PTHR21363:SF0">
    <property type="entry name" value="PREPHENATE DEHYDROGENASE [NADP(+)]"/>
    <property type="match status" value="1"/>
</dbReference>
<keyword evidence="10" id="KW-0175">Coiled coil</keyword>
<gene>
    <name evidence="12" type="ORF">DKT75_02195</name>
</gene>
<dbReference type="InterPro" id="IPR046826">
    <property type="entry name" value="PDH_N"/>
</dbReference>
<sequence>MINKLVIFGVGLIGGSLALALREANYCKTVVGCSRNIQNLDKAVELGVIDSYSLDPVEAVKGADMILLAVPMGAMASVLASIHGHLEPGAVVTDAGSAKGSVVLAAKSVFGTIPDYFVPAHPIAGREKSGVEAAIVDLYVDHKVIVTPLPETSAEAELKVTEMWQAAGAKVESMDVETHDQVLAATSHLPHVVAYSLVDTLSKSDASDAIFQYAAGGFRDFTRIASSDPTMWRDICLENRDAILTSLEELQENLQTLHEQISSSDSDGIMKTFTHAKSVRDAYMKNQS</sequence>
<evidence type="ECO:0000313" key="13">
    <source>
        <dbReference type="Proteomes" id="UP000245506"/>
    </source>
</evidence>
<dbReference type="PANTHER" id="PTHR21363">
    <property type="entry name" value="PREPHENATE DEHYDROGENASE"/>
    <property type="match status" value="1"/>
</dbReference>
<evidence type="ECO:0000313" key="12">
    <source>
        <dbReference type="EMBL" id="PWQ98990.1"/>
    </source>
</evidence>
<dbReference type="InterPro" id="IPR036291">
    <property type="entry name" value="NAD(P)-bd_dom_sf"/>
</dbReference>
<evidence type="ECO:0000256" key="10">
    <source>
        <dbReference type="SAM" id="Coils"/>
    </source>
</evidence>
<dbReference type="RefSeq" id="WP_109821796.1">
    <property type="nucleotide sequence ID" value="NZ_QGKL01000009.1"/>
</dbReference>
<dbReference type="GO" id="GO:0006571">
    <property type="term" value="P:tyrosine biosynthetic process"/>
    <property type="evidence" value="ECO:0007669"/>
    <property type="project" value="UniProtKB-KW"/>
</dbReference>
<dbReference type="Proteomes" id="UP000245506">
    <property type="component" value="Unassembled WGS sequence"/>
</dbReference>
<dbReference type="GO" id="GO:0004665">
    <property type="term" value="F:prephenate dehydrogenase (NADP+) activity"/>
    <property type="evidence" value="ECO:0007669"/>
    <property type="project" value="InterPro"/>
</dbReference>
<dbReference type="Gene3D" id="3.40.50.720">
    <property type="entry name" value="NAD(P)-binding Rossmann-like Domain"/>
    <property type="match status" value="1"/>
</dbReference>
<dbReference type="GO" id="GO:0070403">
    <property type="term" value="F:NAD+ binding"/>
    <property type="evidence" value="ECO:0007669"/>
    <property type="project" value="InterPro"/>
</dbReference>